<evidence type="ECO:0000313" key="2">
    <source>
        <dbReference type="EMBL" id="KAE9388906.1"/>
    </source>
</evidence>
<sequence>MTSRSIPMVMGDALDILAALDEAEWSDTIDYFELHKGLPLHYDVDEDEDQKEMEAEEYIEDNDDSNKNGDGEMREVSEIVEDTAAESMVKASPLRHLHFIITKIISSPQHCQSFGKILCSKYTKETNVHKQKLMIALLLKEVNLGAMHLIDY</sequence>
<dbReference type="Proteomes" id="UP000799118">
    <property type="component" value="Unassembled WGS sequence"/>
</dbReference>
<keyword evidence="3" id="KW-1185">Reference proteome</keyword>
<dbReference type="EMBL" id="ML769720">
    <property type="protein sequence ID" value="KAE9388906.1"/>
    <property type="molecule type" value="Genomic_DNA"/>
</dbReference>
<proteinExistence type="predicted"/>
<feature type="compositionally biased region" description="Acidic residues" evidence="1">
    <location>
        <begin position="47"/>
        <end position="63"/>
    </location>
</feature>
<dbReference type="AlphaFoldDB" id="A0A6A4GTY5"/>
<evidence type="ECO:0000313" key="3">
    <source>
        <dbReference type="Proteomes" id="UP000799118"/>
    </source>
</evidence>
<accession>A0A6A4GTY5</accession>
<evidence type="ECO:0000256" key="1">
    <source>
        <dbReference type="SAM" id="MobiDB-lite"/>
    </source>
</evidence>
<protein>
    <submittedName>
        <fullName evidence="2">Uncharacterized protein</fullName>
    </submittedName>
</protein>
<feature type="region of interest" description="Disordered" evidence="1">
    <location>
        <begin position="47"/>
        <end position="71"/>
    </location>
</feature>
<name>A0A6A4GTY5_9AGAR</name>
<reference evidence="2" key="1">
    <citation type="journal article" date="2019" name="Environ. Microbiol.">
        <title>Fungal ecological strategies reflected in gene transcription - a case study of two litter decomposers.</title>
        <authorList>
            <person name="Barbi F."/>
            <person name="Kohler A."/>
            <person name="Barry K."/>
            <person name="Baskaran P."/>
            <person name="Daum C."/>
            <person name="Fauchery L."/>
            <person name="Ihrmark K."/>
            <person name="Kuo A."/>
            <person name="LaButti K."/>
            <person name="Lipzen A."/>
            <person name="Morin E."/>
            <person name="Grigoriev I.V."/>
            <person name="Henrissat B."/>
            <person name="Lindahl B."/>
            <person name="Martin F."/>
        </authorList>
    </citation>
    <scope>NUCLEOTIDE SEQUENCE</scope>
    <source>
        <strain evidence="2">JB14</strain>
    </source>
</reference>
<organism evidence="2 3">
    <name type="scientific">Gymnopus androsaceus JB14</name>
    <dbReference type="NCBI Taxonomy" id="1447944"/>
    <lineage>
        <taxon>Eukaryota</taxon>
        <taxon>Fungi</taxon>
        <taxon>Dikarya</taxon>
        <taxon>Basidiomycota</taxon>
        <taxon>Agaricomycotina</taxon>
        <taxon>Agaricomycetes</taxon>
        <taxon>Agaricomycetidae</taxon>
        <taxon>Agaricales</taxon>
        <taxon>Marasmiineae</taxon>
        <taxon>Omphalotaceae</taxon>
        <taxon>Gymnopus</taxon>
    </lineage>
</organism>
<gene>
    <name evidence="2" type="ORF">BT96DRAFT_1071907</name>
</gene>